<evidence type="ECO:0000256" key="4">
    <source>
        <dbReference type="ARBA" id="ARBA00022989"/>
    </source>
</evidence>
<dbReference type="EMBL" id="MEUV01000028">
    <property type="protein sequence ID" value="OGC45540.1"/>
    <property type="molecule type" value="Genomic_DNA"/>
</dbReference>
<dbReference type="Gene3D" id="3.30.460.20">
    <property type="entry name" value="CorA soluble domain-like"/>
    <property type="match status" value="1"/>
</dbReference>
<dbReference type="SUPFAM" id="SSF143865">
    <property type="entry name" value="CorA soluble domain-like"/>
    <property type="match status" value="1"/>
</dbReference>
<gene>
    <name evidence="7" type="ORF">A2V49_01080</name>
</gene>
<dbReference type="PANTHER" id="PTHR47891:SF1">
    <property type="entry name" value="CORA-MAGNESIUM AND COBALT TRANSPORTER"/>
    <property type="match status" value="1"/>
</dbReference>
<dbReference type="AlphaFoldDB" id="A0A1F4UL70"/>
<dbReference type="GO" id="GO:0016020">
    <property type="term" value="C:membrane"/>
    <property type="evidence" value="ECO:0007669"/>
    <property type="project" value="UniProtKB-SubCell"/>
</dbReference>
<dbReference type="GO" id="GO:0046873">
    <property type="term" value="F:metal ion transmembrane transporter activity"/>
    <property type="evidence" value="ECO:0007669"/>
    <property type="project" value="InterPro"/>
</dbReference>
<sequence>MIDYYFKNKKFKKPDKLSKNKIGTWIRITDANSKDLSELSRVLGIDQEDMEDCLDEFEIPRIEKLDNGILLILKIPKISSSANYTETFSIIVTDKNVVTVSLSKDKFLDYSRHLKNDLNTDQKYMIVFTLLMRITEEFTYEIKKIRHQVLSNLAQPNYSNLSESRIINLTYNDEILSQFLAVLIPMKLVLTSLRSGSFFRVFEKDSDLLEDIILNINQSAEIASTNMKSIRSLRDSYQILFTNKLNKEIRLLTYLTILLTIPMLIASYFGMNVPLPFQSNSKAHLIIIILSVSFVSLVLYLLRYFMKRK</sequence>
<accession>A0A1F4UL70</accession>
<evidence type="ECO:0000256" key="1">
    <source>
        <dbReference type="ARBA" id="ARBA00004141"/>
    </source>
</evidence>
<dbReference type="Proteomes" id="UP000178615">
    <property type="component" value="Unassembled WGS sequence"/>
</dbReference>
<feature type="transmembrane region" description="Helical" evidence="6">
    <location>
        <begin position="251"/>
        <end position="271"/>
    </location>
</feature>
<dbReference type="PANTHER" id="PTHR47891">
    <property type="entry name" value="TRANSPORTER-RELATED"/>
    <property type="match status" value="1"/>
</dbReference>
<protein>
    <recommendedName>
        <fullName evidence="9">Magnesium transporter CorA</fullName>
    </recommendedName>
</protein>
<dbReference type="Gene3D" id="1.20.58.340">
    <property type="entry name" value="Magnesium transport protein CorA, transmembrane region"/>
    <property type="match status" value="1"/>
</dbReference>
<comment type="similarity">
    <text evidence="2">Belongs to the CorA metal ion transporter (MIT) (TC 1.A.35) family.</text>
</comment>
<evidence type="ECO:0008006" key="9">
    <source>
        <dbReference type="Google" id="ProtNLM"/>
    </source>
</evidence>
<keyword evidence="5 6" id="KW-0472">Membrane</keyword>
<evidence type="ECO:0000313" key="8">
    <source>
        <dbReference type="Proteomes" id="UP000178615"/>
    </source>
</evidence>
<feature type="transmembrane region" description="Helical" evidence="6">
    <location>
        <begin position="283"/>
        <end position="302"/>
    </location>
</feature>
<dbReference type="InterPro" id="IPR045861">
    <property type="entry name" value="CorA_cytoplasmic_dom"/>
</dbReference>
<keyword evidence="3 6" id="KW-0812">Transmembrane</keyword>
<organism evidence="7 8">
    <name type="scientific">candidate division WWE3 bacterium RBG_19FT_COMBO_34_6</name>
    <dbReference type="NCBI Taxonomy" id="1802612"/>
    <lineage>
        <taxon>Bacteria</taxon>
        <taxon>Katanobacteria</taxon>
    </lineage>
</organism>
<dbReference type="InterPro" id="IPR002523">
    <property type="entry name" value="MgTranspt_CorA/ZnTranspt_ZntB"/>
</dbReference>
<evidence type="ECO:0000256" key="6">
    <source>
        <dbReference type="SAM" id="Phobius"/>
    </source>
</evidence>
<evidence type="ECO:0000313" key="7">
    <source>
        <dbReference type="EMBL" id="OGC45540.1"/>
    </source>
</evidence>
<dbReference type="InterPro" id="IPR045863">
    <property type="entry name" value="CorA_TM1_TM2"/>
</dbReference>
<evidence type="ECO:0000256" key="3">
    <source>
        <dbReference type="ARBA" id="ARBA00022692"/>
    </source>
</evidence>
<name>A0A1F4UL70_UNCKA</name>
<dbReference type="InterPro" id="IPR047199">
    <property type="entry name" value="CorA-like"/>
</dbReference>
<dbReference type="SUPFAM" id="SSF144083">
    <property type="entry name" value="Magnesium transport protein CorA, transmembrane region"/>
    <property type="match status" value="1"/>
</dbReference>
<keyword evidence="4 6" id="KW-1133">Transmembrane helix</keyword>
<comment type="caution">
    <text evidence="7">The sequence shown here is derived from an EMBL/GenBank/DDBJ whole genome shotgun (WGS) entry which is preliminary data.</text>
</comment>
<comment type="subcellular location">
    <subcellularLocation>
        <location evidence="1">Membrane</location>
        <topology evidence="1">Multi-pass membrane protein</topology>
    </subcellularLocation>
</comment>
<proteinExistence type="inferred from homology"/>
<dbReference type="Pfam" id="PF01544">
    <property type="entry name" value="CorA"/>
    <property type="match status" value="1"/>
</dbReference>
<evidence type="ECO:0000256" key="5">
    <source>
        <dbReference type="ARBA" id="ARBA00023136"/>
    </source>
</evidence>
<reference evidence="7 8" key="1">
    <citation type="journal article" date="2016" name="Nat. Commun.">
        <title>Thousands of microbial genomes shed light on interconnected biogeochemical processes in an aquifer system.</title>
        <authorList>
            <person name="Anantharaman K."/>
            <person name="Brown C.T."/>
            <person name="Hug L.A."/>
            <person name="Sharon I."/>
            <person name="Castelle C.J."/>
            <person name="Probst A.J."/>
            <person name="Thomas B.C."/>
            <person name="Singh A."/>
            <person name="Wilkins M.J."/>
            <person name="Karaoz U."/>
            <person name="Brodie E.L."/>
            <person name="Williams K.H."/>
            <person name="Hubbard S.S."/>
            <person name="Banfield J.F."/>
        </authorList>
    </citation>
    <scope>NUCLEOTIDE SEQUENCE [LARGE SCALE GENOMIC DNA]</scope>
</reference>
<evidence type="ECO:0000256" key="2">
    <source>
        <dbReference type="ARBA" id="ARBA00009765"/>
    </source>
</evidence>